<dbReference type="CDD" id="cd05656">
    <property type="entry name" value="M42_Frv"/>
    <property type="match status" value="1"/>
</dbReference>
<dbReference type="PANTHER" id="PTHR32481:SF0">
    <property type="entry name" value="AMINOPEPTIDASE YPDE-RELATED"/>
    <property type="match status" value="1"/>
</dbReference>
<dbReference type="EC" id="3.4.11.-" evidence="6"/>
<dbReference type="EMBL" id="VSSQ01028489">
    <property type="protein sequence ID" value="MPM78223.1"/>
    <property type="molecule type" value="Genomic_DNA"/>
</dbReference>
<name>A0A645CMQ4_9ZZZZ</name>
<evidence type="ECO:0000256" key="4">
    <source>
        <dbReference type="ARBA" id="ARBA00022723"/>
    </source>
</evidence>
<dbReference type="PANTHER" id="PTHR32481">
    <property type="entry name" value="AMINOPEPTIDASE"/>
    <property type="match status" value="1"/>
</dbReference>
<keyword evidence="2 6" id="KW-0031">Aminopeptidase</keyword>
<evidence type="ECO:0000313" key="6">
    <source>
        <dbReference type="EMBL" id="MPM78223.1"/>
    </source>
</evidence>
<dbReference type="AlphaFoldDB" id="A0A645CMQ4"/>
<dbReference type="SUPFAM" id="SSF101821">
    <property type="entry name" value="Aminopeptidase/glucanase lid domain"/>
    <property type="match status" value="1"/>
</dbReference>
<dbReference type="InterPro" id="IPR023367">
    <property type="entry name" value="Peptidase_M42_dom2"/>
</dbReference>
<dbReference type="GO" id="GO:0004177">
    <property type="term" value="F:aminopeptidase activity"/>
    <property type="evidence" value="ECO:0007669"/>
    <property type="project" value="UniProtKB-KW"/>
</dbReference>
<reference evidence="6" key="1">
    <citation type="submission" date="2019-08" db="EMBL/GenBank/DDBJ databases">
        <authorList>
            <person name="Kucharzyk K."/>
            <person name="Murdoch R.W."/>
            <person name="Higgins S."/>
            <person name="Loffler F."/>
        </authorList>
    </citation>
    <scope>NUCLEOTIDE SEQUENCE</scope>
</reference>
<comment type="caution">
    <text evidence="6">The sequence shown here is derived from an EMBL/GenBank/DDBJ whole genome shotgun (WGS) entry which is preliminary data.</text>
</comment>
<sequence>MDILTTLQTLNACHGPAGDERGVAAAIRGFCAPFADEISSDTMGNLIVRKKGSGTKVMFAAHMDSIGYIITHIEKEGFLRFGKLGGLYPYSILHTPVRFGNGVRGLVSRDEKGELSKLTLDDLFIDIGAKDEEDAKKRVTIGDTAVFDGQAFQTGGRIVSPYMDNRISCVVLLMALEKLGRSNHDLYFVFTVQEELGLRGAKTAAYSIDPDYAVAVDVTTSDDVPGTKHEGSAVLGGGAAIKVMDSSVICHPQMVRKLSVLAERAGIKVQRDVIKAGGTDAGSIHQSRAGVLTGGVSVPCRYVHSTVEMVDISDVEACASLVAAFAQSEL</sequence>
<dbReference type="PIRSF" id="PIRSF001123">
    <property type="entry name" value="PepA_GA"/>
    <property type="match status" value="1"/>
</dbReference>
<dbReference type="InterPro" id="IPR008007">
    <property type="entry name" value="Peptidase_M42"/>
</dbReference>
<dbReference type="GO" id="GO:0006508">
    <property type="term" value="P:proteolysis"/>
    <property type="evidence" value="ECO:0007669"/>
    <property type="project" value="UniProtKB-KW"/>
</dbReference>
<keyword evidence="5 6" id="KW-0378">Hydrolase</keyword>
<dbReference type="InterPro" id="IPR051464">
    <property type="entry name" value="Peptidase_M42_aminopept"/>
</dbReference>
<evidence type="ECO:0000256" key="2">
    <source>
        <dbReference type="ARBA" id="ARBA00022438"/>
    </source>
</evidence>
<protein>
    <submittedName>
        <fullName evidence="6">Putative aminopeptidase YsdC</fullName>
        <ecNumber evidence="6">3.4.11.-</ecNumber>
    </submittedName>
</protein>
<dbReference type="Gene3D" id="2.40.30.40">
    <property type="entry name" value="Peptidase M42, domain 2"/>
    <property type="match status" value="1"/>
</dbReference>
<organism evidence="6">
    <name type="scientific">bioreactor metagenome</name>
    <dbReference type="NCBI Taxonomy" id="1076179"/>
    <lineage>
        <taxon>unclassified sequences</taxon>
        <taxon>metagenomes</taxon>
        <taxon>ecological metagenomes</taxon>
    </lineage>
</organism>
<evidence type="ECO:0000256" key="1">
    <source>
        <dbReference type="ARBA" id="ARBA00006272"/>
    </source>
</evidence>
<dbReference type="Pfam" id="PF05343">
    <property type="entry name" value="Peptidase_M42"/>
    <property type="match status" value="1"/>
</dbReference>
<accession>A0A645CMQ4</accession>
<evidence type="ECO:0000256" key="5">
    <source>
        <dbReference type="ARBA" id="ARBA00022801"/>
    </source>
</evidence>
<comment type="similarity">
    <text evidence="1">Belongs to the peptidase M42 family.</text>
</comment>
<gene>
    <name evidence="6" type="primary">ysdC_35</name>
    <name evidence="6" type="ORF">SDC9_125234</name>
</gene>
<keyword evidence="4" id="KW-0479">Metal-binding</keyword>
<proteinExistence type="inferred from homology"/>
<dbReference type="Gene3D" id="3.40.630.10">
    <property type="entry name" value="Zn peptidases"/>
    <property type="match status" value="1"/>
</dbReference>
<evidence type="ECO:0000256" key="3">
    <source>
        <dbReference type="ARBA" id="ARBA00022670"/>
    </source>
</evidence>
<dbReference type="SUPFAM" id="SSF53187">
    <property type="entry name" value="Zn-dependent exopeptidases"/>
    <property type="match status" value="1"/>
</dbReference>
<dbReference type="GO" id="GO:0046872">
    <property type="term" value="F:metal ion binding"/>
    <property type="evidence" value="ECO:0007669"/>
    <property type="project" value="UniProtKB-KW"/>
</dbReference>
<keyword evidence="3" id="KW-0645">Protease</keyword>